<gene>
    <name evidence="1" type="ORF">ECPE_LOCUS6157</name>
</gene>
<reference evidence="3" key="1">
    <citation type="submission" date="2016-06" db="UniProtKB">
        <authorList>
            <consortium name="WormBaseParasite"/>
        </authorList>
    </citation>
    <scope>IDENTIFICATION</scope>
</reference>
<dbReference type="WBParaSite" id="ECPE_0000617001-mRNA-1">
    <property type="protein sequence ID" value="ECPE_0000617001-mRNA-1"/>
    <property type="gene ID" value="ECPE_0000617001"/>
</dbReference>
<proteinExistence type="predicted"/>
<dbReference type="Gene3D" id="3.60.10.10">
    <property type="entry name" value="Endonuclease/exonuclease/phosphatase"/>
    <property type="match status" value="1"/>
</dbReference>
<dbReference type="InterPro" id="IPR036691">
    <property type="entry name" value="Endo/exonu/phosph_ase_sf"/>
</dbReference>
<dbReference type="AlphaFoldDB" id="A0A183AGS2"/>
<sequence>MELLRRDRPTRGGDVLLCYHNSLECEQIECPFAASDPLWCKLKLTQHDIGLIGVVYRPPSSTDSSNETLLQTMSYVLSLNFTYVLVMGHFNGPKLSNGTTLCTPFERQLKQFIQSHP</sequence>
<name>A0A183AGS2_9TREM</name>
<evidence type="ECO:0000313" key="3">
    <source>
        <dbReference type="WBParaSite" id="ECPE_0000617001-mRNA-1"/>
    </source>
</evidence>
<reference evidence="1 2" key="2">
    <citation type="submission" date="2018-11" db="EMBL/GenBank/DDBJ databases">
        <authorList>
            <consortium name="Pathogen Informatics"/>
        </authorList>
    </citation>
    <scope>NUCLEOTIDE SEQUENCE [LARGE SCALE GENOMIC DNA]</scope>
    <source>
        <strain evidence="1 2">Egypt</strain>
    </source>
</reference>
<keyword evidence="2" id="KW-1185">Reference proteome</keyword>
<dbReference type="EMBL" id="UZAN01043101">
    <property type="protein sequence ID" value="VDP77552.1"/>
    <property type="molecule type" value="Genomic_DNA"/>
</dbReference>
<evidence type="ECO:0000313" key="2">
    <source>
        <dbReference type="Proteomes" id="UP000272942"/>
    </source>
</evidence>
<organism evidence="3">
    <name type="scientific">Echinostoma caproni</name>
    <dbReference type="NCBI Taxonomy" id="27848"/>
    <lineage>
        <taxon>Eukaryota</taxon>
        <taxon>Metazoa</taxon>
        <taxon>Spiralia</taxon>
        <taxon>Lophotrochozoa</taxon>
        <taxon>Platyhelminthes</taxon>
        <taxon>Trematoda</taxon>
        <taxon>Digenea</taxon>
        <taxon>Plagiorchiida</taxon>
        <taxon>Echinostomata</taxon>
        <taxon>Echinostomatoidea</taxon>
        <taxon>Echinostomatidae</taxon>
        <taxon>Echinostoma</taxon>
    </lineage>
</organism>
<protein>
    <submittedName>
        <fullName evidence="3">Endo/exonuclease/phosphatase domain-containing protein</fullName>
    </submittedName>
</protein>
<evidence type="ECO:0000313" key="1">
    <source>
        <dbReference type="EMBL" id="VDP77552.1"/>
    </source>
</evidence>
<dbReference type="Proteomes" id="UP000272942">
    <property type="component" value="Unassembled WGS sequence"/>
</dbReference>
<accession>A0A183AGS2</accession>